<proteinExistence type="predicted"/>
<reference evidence="2 3" key="1">
    <citation type="journal article" date="2023" name="Sci. Data">
        <title>Genome assembly of the Korean intertidal mud-creeper Batillaria attramentaria.</title>
        <authorList>
            <person name="Patra A.K."/>
            <person name="Ho P.T."/>
            <person name="Jun S."/>
            <person name="Lee S.J."/>
            <person name="Kim Y."/>
            <person name="Won Y.J."/>
        </authorList>
    </citation>
    <scope>NUCLEOTIDE SEQUENCE [LARGE SCALE GENOMIC DNA]</scope>
    <source>
        <strain evidence="2">Wonlab-2016</strain>
    </source>
</reference>
<evidence type="ECO:0000313" key="2">
    <source>
        <dbReference type="EMBL" id="KAK7473942.1"/>
    </source>
</evidence>
<evidence type="ECO:0008006" key="4">
    <source>
        <dbReference type="Google" id="ProtNLM"/>
    </source>
</evidence>
<dbReference type="EMBL" id="JACVVK020000453">
    <property type="protein sequence ID" value="KAK7473942.1"/>
    <property type="molecule type" value="Genomic_DNA"/>
</dbReference>
<feature type="chain" id="PRO_5044860883" description="Secreted protein" evidence="1">
    <location>
        <begin position="24"/>
        <end position="123"/>
    </location>
</feature>
<keyword evidence="3" id="KW-1185">Reference proteome</keyword>
<organism evidence="2 3">
    <name type="scientific">Batillaria attramentaria</name>
    <dbReference type="NCBI Taxonomy" id="370345"/>
    <lineage>
        <taxon>Eukaryota</taxon>
        <taxon>Metazoa</taxon>
        <taxon>Spiralia</taxon>
        <taxon>Lophotrochozoa</taxon>
        <taxon>Mollusca</taxon>
        <taxon>Gastropoda</taxon>
        <taxon>Caenogastropoda</taxon>
        <taxon>Sorbeoconcha</taxon>
        <taxon>Cerithioidea</taxon>
        <taxon>Batillariidae</taxon>
        <taxon>Batillaria</taxon>
    </lineage>
</organism>
<protein>
    <recommendedName>
        <fullName evidence="4">Secreted protein</fullName>
    </recommendedName>
</protein>
<dbReference type="AlphaFoldDB" id="A0ABD0JHQ6"/>
<keyword evidence="1" id="KW-0732">Signal</keyword>
<accession>A0ABD0JHQ6</accession>
<dbReference type="Proteomes" id="UP001519460">
    <property type="component" value="Unassembled WGS sequence"/>
</dbReference>
<comment type="caution">
    <text evidence="2">The sequence shown here is derived from an EMBL/GenBank/DDBJ whole genome shotgun (WGS) entry which is preliminary data.</text>
</comment>
<evidence type="ECO:0000256" key="1">
    <source>
        <dbReference type="SAM" id="SignalP"/>
    </source>
</evidence>
<name>A0ABD0JHQ6_9CAEN</name>
<feature type="signal peptide" evidence="1">
    <location>
        <begin position="1"/>
        <end position="23"/>
    </location>
</feature>
<sequence length="123" mass="14087">MPRRKYRCVWSILQRTTLLWTLRSPVGVGVRSVCPRVRTAPPYRCLEYGGWTEQPVLLDARASLELCGTRSCWEPHERPGSARGHSPSVIVPEMVPYHRGLVERLLMALSTRAIGLWVIYKPF</sequence>
<gene>
    <name evidence="2" type="ORF">BaRGS_00034847</name>
</gene>
<evidence type="ECO:0000313" key="3">
    <source>
        <dbReference type="Proteomes" id="UP001519460"/>
    </source>
</evidence>